<dbReference type="GO" id="GO:0005829">
    <property type="term" value="C:cytosol"/>
    <property type="evidence" value="ECO:0007669"/>
    <property type="project" value="TreeGrafter"/>
</dbReference>
<accession>A0A061SAC9</accession>
<feature type="region of interest" description="Disordered" evidence="1">
    <location>
        <begin position="377"/>
        <end position="419"/>
    </location>
</feature>
<gene>
    <name evidence="3" type="ORF">TSPGSL018_11685</name>
</gene>
<dbReference type="Gene3D" id="3.40.50.410">
    <property type="entry name" value="von Willebrand factor, type A domain"/>
    <property type="match status" value="1"/>
</dbReference>
<proteinExistence type="predicted"/>
<dbReference type="EMBL" id="GBEZ01005455">
    <property type="protein sequence ID" value="JAC79855.1"/>
    <property type="molecule type" value="Transcribed_RNA"/>
</dbReference>
<feature type="region of interest" description="Disordered" evidence="1">
    <location>
        <begin position="192"/>
        <end position="246"/>
    </location>
</feature>
<dbReference type="AlphaFoldDB" id="A0A061SAC9"/>
<dbReference type="Pfam" id="PF13519">
    <property type="entry name" value="VWA_2"/>
    <property type="match status" value="1"/>
</dbReference>
<name>A0A061SAC9_9CHLO</name>
<evidence type="ECO:0000313" key="3">
    <source>
        <dbReference type="EMBL" id="JAC79855.1"/>
    </source>
</evidence>
<dbReference type="InterPro" id="IPR036465">
    <property type="entry name" value="vWFA_dom_sf"/>
</dbReference>
<feature type="region of interest" description="Disordered" evidence="1">
    <location>
        <begin position="273"/>
        <end position="306"/>
    </location>
</feature>
<dbReference type="PANTHER" id="PTHR36846:SF1">
    <property type="entry name" value="PROTEIN VIAA"/>
    <property type="match status" value="1"/>
</dbReference>
<dbReference type="InterPro" id="IPR002035">
    <property type="entry name" value="VWF_A"/>
</dbReference>
<organism evidence="3">
    <name type="scientific">Tetraselmis sp. GSL018</name>
    <dbReference type="NCBI Taxonomy" id="582737"/>
    <lineage>
        <taxon>Eukaryota</taxon>
        <taxon>Viridiplantae</taxon>
        <taxon>Chlorophyta</taxon>
        <taxon>core chlorophytes</taxon>
        <taxon>Chlorodendrophyceae</taxon>
        <taxon>Chlorodendrales</taxon>
        <taxon>Chlorodendraceae</taxon>
        <taxon>Tetraselmis</taxon>
    </lineage>
</organism>
<dbReference type="PANTHER" id="PTHR36846">
    <property type="entry name" value="PROTEIN VIAA"/>
    <property type="match status" value="1"/>
</dbReference>
<feature type="compositionally biased region" description="Low complexity" evidence="1">
    <location>
        <begin position="212"/>
        <end position="230"/>
    </location>
</feature>
<evidence type="ECO:0000256" key="1">
    <source>
        <dbReference type="SAM" id="MobiDB-lite"/>
    </source>
</evidence>
<feature type="domain" description="VWFA" evidence="2">
    <location>
        <begin position="510"/>
        <end position="668"/>
    </location>
</feature>
<feature type="compositionally biased region" description="Pro residues" evidence="1">
    <location>
        <begin position="202"/>
        <end position="211"/>
    </location>
</feature>
<sequence>MNTIYGSAFSQKPIINKYCKCDCNGKIGRHRSPVSCCLRVLPRVQGFQSKICRSINLYSIHQNRKPIPVCSSGRDSDGNDMFDSLFDRRARGASQISEEILEQLSNLPMTDNLTDLKIRAGALSQWKKSLQKGVLPDSKALEFPDETFSKSFLGALRDLEMARFTRRHPALLESLLKQMLSLVQEYEQKLLEARTEEESAPPESPPPPPPQQQSSSASTDGGEGEAQQSQQGGGSSDEQPEMTEEQMREAIENAARQDGVDPDQRSREMQIQLEGSEGSQGGGGQEEEEKAQEGKDSPADAESIAEEIMEDFKEQWAPAMENLEAADAAFDDLESLMDGPKGFDLSRNMWKMSGWKELDRLRKKLEDLQELRDLVRQLGRGGGRGPRRRAPREVEATGKPPGMVRSPLQPEETSGLARSGDLSLMLPAEASLVAKGWPRMGSMASADFAQASTHEDEWSLADRPGSRAARLLHLARRAERNLLSYERTGWLEDVPSRVTDHFEIRPAAEQGPIIVCLDTSGSMRGPRETVAKALALECMRGAHRQQRKCYLYAFSGPGEVNEFELTLQPASLEKLLRFLENSFEGGTDVDAPLERSLEQLGREEWSQADIMMVTDGEIRPPGEDVTTRLGRAIDELGLEVHGVIVGNEITQVMDDLCTHLHVFKSWTAVADR</sequence>
<protein>
    <recommendedName>
        <fullName evidence="2">VWFA domain-containing protein</fullName>
    </recommendedName>
</protein>
<reference evidence="3" key="1">
    <citation type="submission" date="2014-05" db="EMBL/GenBank/DDBJ databases">
        <title>The transcriptome of the halophilic microalga Tetraselmis sp. GSL018 isolated from the Great Salt Lake, Utah.</title>
        <authorList>
            <person name="Jinkerson R.E."/>
            <person name="D'Adamo S."/>
            <person name="Posewitz M.C."/>
        </authorList>
    </citation>
    <scope>NUCLEOTIDE SEQUENCE</scope>
    <source>
        <strain evidence="3">GSL018</strain>
    </source>
</reference>
<evidence type="ECO:0000259" key="2">
    <source>
        <dbReference type="SMART" id="SM00327"/>
    </source>
</evidence>
<dbReference type="SUPFAM" id="SSF53300">
    <property type="entry name" value="vWA-like"/>
    <property type="match status" value="1"/>
</dbReference>
<dbReference type="SMART" id="SM00327">
    <property type="entry name" value="VWA"/>
    <property type="match status" value="1"/>
</dbReference>